<protein>
    <recommendedName>
        <fullName evidence="4">Flp pilus-assembly TadE/G-like protein</fullName>
    </recommendedName>
</protein>
<gene>
    <name evidence="2" type="ORF">BCF44_12272</name>
</gene>
<accession>A0A3E0GVZ1</accession>
<dbReference type="RefSeq" id="WP_116180870.1">
    <property type="nucleotide sequence ID" value="NZ_CP144376.1"/>
</dbReference>
<dbReference type="EMBL" id="QUNO01000022">
    <property type="protein sequence ID" value="REH31049.1"/>
    <property type="molecule type" value="Genomic_DNA"/>
</dbReference>
<dbReference type="OrthoDB" id="3638637at2"/>
<evidence type="ECO:0000313" key="3">
    <source>
        <dbReference type="Proteomes" id="UP000256269"/>
    </source>
</evidence>
<keyword evidence="1" id="KW-1133">Transmembrane helix</keyword>
<dbReference type="Proteomes" id="UP000256269">
    <property type="component" value="Unassembled WGS sequence"/>
</dbReference>
<evidence type="ECO:0008006" key="4">
    <source>
        <dbReference type="Google" id="ProtNLM"/>
    </source>
</evidence>
<comment type="caution">
    <text evidence="2">The sequence shown here is derived from an EMBL/GenBank/DDBJ whole genome shotgun (WGS) entry which is preliminary data.</text>
</comment>
<feature type="transmembrane region" description="Helical" evidence="1">
    <location>
        <begin position="20"/>
        <end position="42"/>
    </location>
</feature>
<reference evidence="2 3" key="1">
    <citation type="submission" date="2018-08" db="EMBL/GenBank/DDBJ databases">
        <title>Genomic Encyclopedia of Archaeal and Bacterial Type Strains, Phase II (KMG-II): from individual species to whole genera.</title>
        <authorList>
            <person name="Goeker M."/>
        </authorList>
    </citation>
    <scope>NUCLEOTIDE SEQUENCE [LARGE SCALE GENOMIC DNA]</scope>
    <source>
        <strain evidence="2 3">DSM 45791</strain>
    </source>
</reference>
<dbReference type="AlphaFoldDB" id="A0A3E0GVZ1"/>
<name>A0A3E0GVZ1_9PSEU</name>
<keyword evidence="1" id="KW-0812">Transmembrane</keyword>
<keyword evidence="1" id="KW-0472">Membrane</keyword>
<evidence type="ECO:0000313" key="2">
    <source>
        <dbReference type="EMBL" id="REH31049.1"/>
    </source>
</evidence>
<keyword evidence="3" id="KW-1185">Reference proteome</keyword>
<evidence type="ECO:0000256" key="1">
    <source>
        <dbReference type="SAM" id="Phobius"/>
    </source>
</evidence>
<proteinExistence type="predicted"/>
<organism evidence="2 3">
    <name type="scientific">Kutzneria buriramensis</name>
    <dbReference type="NCBI Taxonomy" id="1045776"/>
    <lineage>
        <taxon>Bacteria</taxon>
        <taxon>Bacillati</taxon>
        <taxon>Actinomycetota</taxon>
        <taxon>Actinomycetes</taxon>
        <taxon>Pseudonocardiales</taxon>
        <taxon>Pseudonocardiaceae</taxon>
        <taxon>Kutzneria</taxon>
    </lineage>
</organism>
<sequence length="147" mass="14896">MIVWLRAAWSRLAFHPERGGGGISLMIVLFVPVALIVLALVVDGGGKARAISRADNIAEETARAGTTGVNIGALGQGSGQVLDANAAVAAARTYLAAAGVPGTVAVEDGNRLTVTVTISQPTVLLGMIGVDQWTVTGHGTAQLLRTG</sequence>